<evidence type="ECO:0000313" key="3">
    <source>
        <dbReference type="EMBL" id="KAG8049538.1"/>
    </source>
</evidence>
<organism evidence="3 4">
    <name type="scientific">Zizania palustris</name>
    <name type="common">Northern wild rice</name>
    <dbReference type="NCBI Taxonomy" id="103762"/>
    <lineage>
        <taxon>Eukaryota</taxon>
        <taxon>Viridiplantae</taxon>
        <taxon>Streptophyta</taxon>
        <taxon>Embryophyta</taxon>
        <taxon>Tracheophyta</taxon>
        <taxon>Spermatophyta</taxon>
        <taxon>Magnoliopsida</taxon>
        <taxon>Liliopsida</taxon>
        <taxon>Poales</taxon>
        <taxon>Poaceae</taxon>
        <taxon>BOP clade</taxon>
        <taxon>Oryzoideae</taxon>
        <taxon>Oryzeae</taxon>
        <taxon>Zizaniinae</taxon>
        <taxon>Zizania</taxon>
    </lineage>
</organism>
<feature type="compositionally biased region" description="Low complexity" evidence="1">
    <location>
        <begin position="1"/>
        <end position="16"/>
    </location>
</feature>
<feature type="region of interest" description="Disordered" evidence="1">
    <location>
        <begin position="339"/>
        <end position="388"/>
    </location>
</feature>
<feature type="region of interest" description="Disordered" evidence="1">
    <location>
        <begin position="1"/>
        <end position="59"/>
    </location>
</feature>
<dbReference type="Pfam" id="PF03735">
    <property type="entry name" value="ENT"/>
    <property type="match status" value="1"/>
</dbReference>
<dbReference type="InterPro" id="IPR033485">
    <property type="entry name" value="EMSY-LIKE_plant"/>
</dbReference>
<dbReference type="CDD" id="cd20404">
    <property type="entry name" value="Tudor_Agenet_AtEML-like"/>
    <property type="match status" value="1"/>
</dbReference>
<comment type="caution">
    <text evidence="3">The sequence shown here is derived from an EMBL/GenBank/DDBJ whole genome shotgun (WGS) entry which is preliminary data.</text>
</comment>
<reference evidence="3" key="2">
    <citation type="submission" date="2021-02" db="EMBL/GenBank/DDBJ databases">
        <authorList>
            <person name="Kimball J.A."/>
            <person name="Haas M.W."/>
            <person name="Macchietto M."/>
            <person name="Kono T."/>
            <person name="Duquette J."/>
            <person name="Shao M."/>
        </authorList>
    </citation>
    <scope>NUCLEOTIDE SEQUENCE</scope>
    <source>
        <tissue evidence="3">Fresh leaf tissue</tissue>
    </source>
</reference>
<feature type="compositionally biased region" description="Gly residues" evidence="1">
    <location>
        <begin position="339"/>
        <end position="348"/>
    </location>
</feature>
<dbReference type="EMBL" id="JAAALK010000289">
    <property type="protein sequence ID" value="KAG8049538.1"/>
    <property type="molecule type" value="Genomic_DNA"/>
</dbReference>
<dbReference type="OrthoDB" id="1737049at2759"/>
<evidence type="ECO:0000313" key="4">
    <source>
        <dbReference type="Proteomes" id="UP000729402"/>
    </source>
</evidence>
<proteinExistence type="predicted"/>
<dbReference type="InterPro" id="IPR019023">
    <property type="entry name" value="Lamin-B_rcpt_of_tudor"/>
</dbReference>
<dbReference type="PANTHER" id="PTHR33432">
    <property type="entry name" value="PROTEIN EMSY-LIKE 4"/>
    <property type="match status" value="1"/>
</dbReference>
<sequence length="473" mass="50996">MTSSGGVALAGARARLTGGGPPKPMDYGEPSDSSGTDDDLPPPYPNSRGIRGSGRVSGNGRAIVAASSYPRAHTDMETQIHQLEQEAYCSVLRAFKAQSDAITWEKESLITELRKELRVSDEDHRELLNRVNNDDIIRSIREWRSSRGPQAKLPTNPQPLHDLAPSPTTSGRKRQKTSQSFPALPAQPSIMHSQQLSMLAPPPSSSTAKKGLPSGPKGKKTKPGQKVPGGSSVKGMSSSAGPSGRGPHMNRNLPGGLASFEPSEAQRINPLINRKVMSRWPEDNSFYEATITDYNPKMDLYALAYDMNTANESWEWVDLKQMGPEDIRWQGDDPGIYQGGRGAPGIGGKKTLSRAGPTPASARGRGFSKNAPRKDFPASQNGVGKRSSDDIDILHTESLIKEVERVFSVSNPDPLEVEKAKKALKEQEQSLIDAIARLAEASDGESDEHKHGRRPNYAGAVDSGHMVGGADAV</sequence>
<feature type="domain" description="ENT" evidence="2">
    <location>
        <begin position="76"/>
        <end position="163"/>
    </location>
</feature>
<keyword evidence="4" id="KW-1185">Reference proteome</keyword>
<dbReference type="InterPro" id="IPR005491">
    <property type="entry name" value="ENT_dom"/>
</dbReference>
<dbReference type="AlphaFoldDB" id="A0A8J5RQE3"/>
<dbReference type="FunFam" id="1.10.1240.40:FF:000003">
    <property type="entry name" value="Protein EMSY-LIKE 3 isoform A"/>
    <property type="match status" value="1"/>
</dbReference>
<gene>
    <name evidence="3" type="ORF">GUJ93_ZPchr0009g415</name>
</gene>
<dbReference type="FunFam" id="2.30.30.140:FF:000105">
    <property type="entry name" value="R-interacting factor1"/>
    <property type="match status" value="1"/>
</dbReference>
<dbReference type="GO" id="GO:0050832">
    <property type="term" value="P:defense response to fungus"/>
    <property type="evidence" value="ECO:0007669"/>
    <property type="project" value="InterPro"/>
</dbReference>
<protein>
    <recommendedName>
        <fullName evidence="2">ENT domain-containing protein</fullName>
    </recommendedName>
</protein>
<evidence type="ECO:0000259" key="2">
    <source>
        <dbReference type="PROSITE" id="PS51138"/>
    </source>
</evidence>
<dbReference type="Pfam" id="PF09465">
    <property type="entry name" value="LBR_tudor"/>
    <property type="match status" value="1"/>
</dbReference>
<dbReference type="PANTHER" id="PTHR33432:SF2">
    <property type="entry name" value="OS09G0279000 PROTEIN"/>
    <property type="match status" value="1"/>
</dbReference>
<dbReference type="GO" id="GO:0005634">
    <property type="term" value="C:nucleus"/>
    <property type="evidence" value="ECO:0007669"/>
    <property type="project" value="TreeGrafter"/>
</dbReference>
<feature type="region of interest" description="Disordered" evidence="1">
    <location>
        <begin position="147"/>
        <end position="262"/>
    </location>
</feature>
<dbReference type="SMART" id="SM01191">
    <property type="entry name" value="ENT"/>
    <property type="match status" value="1"/>
</dbReference>
<name>A0A8J5RQE3_ZIZPA</name>
<feature type="region of interest" description="Disordered" evidence="1">
    <location>
        <begin position="441"/>
        <end position="473"/>
    </location>
</feature>
<accession>A0A8J5RQE3</accession>
<evidence type="ECO:0000256" key="1">
    <source>
        <dbReference type="SAM" id="MobiDB-lite"/>
    </source>
</evidence>
<reference evidence="3" key="1">
    <citation type="journal article" date="2021" name="bioRxiv">
        <title>Whole Genome Assembly and Annotation of Northern Wild Rice, Zizania palustris L., Supports a Whole Genome Duplication in the Zizania Genus.</title>
        <authorList>
            <person name="Haas M."/>
            <person name="Kono T."/>
            <person name="Macchietto M."/>
            <person name="Millas R."/>
            <person name="McGilp L."/>
            <person name="Shao M."/>
            <person name="Duquette J."/>
            <person name="Hirsch C.N."/>
            <person name="Kimball J."/>
        </authorList>
    </citation>
    <scope>NUCLEOTIDE SEQUENCE</scope>
    <source>
        <tissue evidence="3">Fresh leaf tissue</tissue>
    </source>
</reference>
<dbReference type="PROSITE" id="PS51138">
    <property type="entry name" value="ENT"/>
    <property type="match status" value="1"/>
</dbReference>
<dbReference type="Proteomes" id="UP000729402">
    <property type="component" value="Unassembled WGS sequence"/>
</dbReference>